<evidence type="ECO:0000313" key="2">
    <source>
        <dbReference type="Proteomes" id="UP000276133"/>
    </source>
</evidence>
<comment type="caution">
    <text evidence="1">The sequence shown here is derived from an EMBL/GenBank/DDBJ whole genome shotgun (WGS) entry which is preliminary data.</text>
</comment>
<gene>
    <name evidence="1" type="ORF">BpHYR1_033077</name>
</gene>
<sequence>MIIYESCRFTFIDTIIRSDSVNITQPLPFLNVQNKIGFFHISDQPKFMIDTTNNFGANL</sequence>
<name>A0A3M7RJ05_BRAPC</name>
<dbReference type="EMBL" id="REGN01003317">
    <property type="protein sequence ID" value="RNA23278.1"/>
    <property type="molecule type" value="Genomic_DNA"/>
</dbReference>
<organism evidence="1 2">
    <name type="scientific">Brachionus plicatilis</name>
    <name type="common">Marine rotifer</name>
    <name type="synonym">Brachionus muelleri</name>
    <dbReference type="NCBI Taxonomy" id="10195"/>
    <lineage>
        <taxon>Eukaryota</taxon>
        <taxon>Metazoa</taxon>
        <taxon>Spiralia</taxon>
        <taxon>Gnathifera</taxon>
        <taxon>Rotifera</taxon>
        <taxon>Eurotatoria</taxon>
        <taxon>Monogononta</taxon>
        <taxon>Pseudotrocha</taxon>
        <taxon>Ploima</taxon>
        <taxon>Brachionidae</taxon>
        <taxon>Brachionus</taxon>
    </lineage>
</organism>
<protein>
    <submittedName>
        <fullName evidence="1">Uncharacterized protein</fullName>
    </submittedName>
</protein>
<proteinExistence type="predicted"/>
<dbReference type="AlphaFoldDB" id="A0A3M7RJ05"/>
<reference evidence="1 2" key="1">
    <citation type="journal article" date="2018" name="Sci. Rep.">
        <title>Genomic signatures of local adaptation to the degree of environmental predictability in rotifers.</title>
        <authorList>
            <person name="Franch-Gras L."/>
            <person name="Hahn C."/>
            <person name="Garcia-Roger E.M."/>
            <person name="Carmona M.J."/>
            <person name="Serra M."/>
            <person name="Gomez A."/>
        </authorList>
    </citation>
    <scope>NUCLEOTIDE SEQUENCE [LARGE SCALE GENOMIC DNA]</scope>
    <source>
        <strain evidence="1">HYR1</strain>
    </source>
</reference>
<evidence type="ECO:0000313" key="1">
    <source>
        <dbReference type="EMBL" id="RNA23278.1"/>
    </source>
</evidence>
<keyword evidence="2" id="KW-1185">Reference proteome</keyword>
<dbReference type="Proteomes" id="UP000276133">
    <property type="component" value="Unassembled WGS sequence"/>
</dbReference>
<accession>A0A3M7RJ05</accession>